<evidence type="ECO:0000313" key="6">
    <source>
        <dbReference type="RefSeq" id="XP_022286336.1"/>
    </source>
</evidence>
<feature type="domain" description="Protein kinase" evidence="4">
    <location>
        <begin position="397"/>
        <end position="680"/>
    </location>
</feature>
<sequence length="1191" mass="136786">MMASETLYTSISPQNSDYFVSADTYQRPALDPQILHSLISTRDQTTLVSEFRKNCAKLSDTELQELILRTRTHIVPNLVKTKNIEELSSLLVCVDPPFRRFLLRKLRDAISCVDIPNLALRDVDCCLRNMTDIFPDRNVQDISICTELCLPVIYLISALELLYCCRSNEKDAIKNVITSTSKTLTDKISSLMLDKKVKRAQPKAYAALECVASFIKSVSTRTLSTGFQGIFERWEDAFLSKQHAEFVCQIAEEHFHEQYVVLFALHMKLKNNIPLDDHFARFVQTLFSQAPQKKWKEVQYHVLSEMTFRVIGSCLRISKRNNETFIKVMKICWKGMHLGKGFLCLPEELTDYLFMDEKDIKHTMNQSLTIDEPFVLECTEKYVQKRVPDIVIHDKERQSLPKIKDNSYWSICHGRINKCQAMIAIHVPSIELTRENKSEDIKNKMLQNDLKILAGLQKEKTHINVVRLLAYSSLQNSVQFYAKDGYNMNVLDKLMEVREQRERLPVAWFNKRLQDIIKALLYIHGEKIIHRDVTLRSFRLAHCHNPENNLAVLYDFNLACQTDFSLTATGRVTDLRGYGLPVRWSAVESILQDLYDAKTDIWMFGHVIHELFTYGCEPFTDQYSVNTDDIISGVLVGNISPYWWPCIPHSYHDLAVTCWRQDRDQRPSADDILKTLHELERDTRDASNIYPDLPRIGLHQKERGHEPERGISPFIKKLKDCSLERRENVMRAMNEIRKQTQMNPRLAEASVTCNNDVTSLRDAVTVATRETLIVEEQVTEYFCENFYNLMTRDFCEKMGMVERSLWCGRLSVGDTVSRSVKCQYPRSVNILKNASEAGSTRQIVDILLAVARLVQRMHAKRWLLVSLTGRHVYIQKRADGYTAFFVKLGSMVRVPEKSDPVEASVYVSERLDDLIFWLPREVFSFGHLTRMSDVYTMAMLFYQVFMAFSNHEDLETVPYSGTHKSCILGVINDGHKPKKPPKCPHWLYEEVMMPCWHNDRSQRPSIDTIVTTMEQRIKENAGMLSSSGCDGGYLNPGCVDMGGMMKAEDSQVSAEYADVISFKKSESFYTECEVQNLEQSFVLNEKELAQFEPRDKHRSVSDSFILPGAVNAEPGNLRIRLSEPQVLGGKRLPSQTAVPAAGHQTNRENPMFESFTEGPSQNAQTTEGNPIEPEHDSIIRSSDYTEIPSNC</sequence>
<dbReference type="GO" id="GO:0005524">
    <property type="term" value="F:ATP binding"/>
    <property type="evidence" value="ECO:0007669"/>
    <property type="project" value="UniProtKB-KW"/>
</dbReference>
<feature type="compositionally biased region" description="Polar residues" evidence="3">
    <location>
        <begin position="1179"/>
        <end position="1191"/>
    </location>
</feature>
<organism evidence="5 6">
    <name type="scientific">Crassostrea virginica</name>
    <name type="common">Eastern oyster</name>
    <dbReference type="NCBI Taxonomy" id="6565"/>
    <lineage>
        <taxon>Eukaryota</taxon>
        <taxon>Metazoa</taxon>
        <taxon>Spiralia</taxon>
        <taxon>Lophotrochozoa</taxon>
        <taxon>Mollusca</taxon>
        <taxon>Bivalvia</taxon>
        <taxon>Autobranchia</taxon>
        <taxon>Pteriomorphia</taxon>
        <taxon>Ostreida</taxon>
        <taxon>Ostreoidea</taxon>
        <taxon>Ostreidae</taxon>
        <taxon>Crassostrea</taxon>
    </lineage>
</organism>
<reference evidence="6" key="1">
    <citation type="submission" date="2025-08" db="UniProtKB">
        <authorList>
            <consortium name="RefSeq"/>
        </authorList>
    </citation>
    <scope>IDENTIFICATION</scope>
    <source>
        <tissue evidence="6">Whole sample</tissue>
    </source>
</reference>
<dbReference type="OrthoDB" id="6147007at2759"/>
<keyword evidence="1" id="KW-0547">Nucleotide-binding</keyword>
<dbReference type="AlphaFoldDB" id="A0A8B8A4B8"/>
<dbReference type="PROSITE" id="PS50011">
    <property type="entry name" value="PROTEIN_KINASE_DOM"/>
    <property type="match status" value="1"/>
</dbReference>
<keyword evidence="5" id="KW-1185">Reference proteome</keyword>
<evidence type="ECO:0000313" key="5">
    <source>
        <dbReference type="Proteomes" id="UP000694844"/>
    </source>
</evidence>
<feature type="compositionally biased region" description="Polar residues" evidence="3">
    <location>
        <begin position="1157"/>
        <end position="1168"/>
    </location>
</feature>
<protein>
    <submittedName>
        <fullName evidence="6">Uncharacterized protein LOC111099199 isoform X1</fullName>
    </submittedName>
</protein>
<proteinExistence type="predicted"/>
<evidence type="ECO:0000256" key="3">
    <source>
        <dbReference type="SAM" id="MobiDB-lite"/>
    </source>
</evidence>
<dbReference type="Gene3D" id="1.10.510.10">
    <property type="entry name" value="Transferase(Phosphotransferase) domain 1"/>
    <property type="match status" value="2"/>
</dbReference>
<feature type="compositionally biased region" description="Polar residues" evidence="3">
    <location>
        <begin position="1133"/>
        <end position="1148"/>
    </location>
</feature>
<evidence type="ECO:0000259" key="4">
    <source>
        <dbReference type="PROSITE" id="PS50011"/>
    </source>
</evidence>
<dbReference type="Proteomes" id="UP000694844">
    <property type="component" value="Chromosome 5"/>
</dbReference>
<dbReference type="Pfam" id="PF07714">
    <property type="entry name" value="PK_Tyr_Ser-Thr"/>
    <property type="match status" value="2"/>
</dbReference>
<keyword evidence="2" id="KW-0067">ATP-binding</keyword>
<name>A0A8B8A4B8_CRAVI</name>
<gene>
    <name evidence="6" type="primary">LOC111099199</name>
</gene>
<evidence type="ECO:0000256" key="2">
    <source>
        <dbReference type="ARBA" id="ARBA00022840"/>
    </source>
</evidence>
<dbReference type="PANTHER" id="PTHR24418">
    <property type="entry name" value="TYROSINE-PROTEIN KINASE"/>
    <property type="match status" value="1"/>
</dbReference>
<dbReference type="InterPro" id="IPR050198">
    <property type="entry name" value="Non-receptor_tyrosine_kinases"/>
</dbReference>
<feature type="region of interest" description="Disordered" evidence="3">
    <location>
        <begin position="1130"/>
        <end position="1191"/>
    </location>
</feature>
<dbReference type="GO" id="GO:0004672">
    <property type="term" value="F:protein kinase activity"/>
    <property type="evidence" value="ECO:0007669"/>
    <property type="project" value="InterPro"/>
</dbReference>
<dbReference type="InterPro" id="IPR000719">
    <property type="entry name" value="Prot_kinase_dom"/>
</dbReference>
<dbReference type="RefSeq" id="XP_022286336.1">
    <property type="nucleotide sequence ID" value="XM_022430628.1"/>
</dbReference>
<evidence type="ECO:0000256" key="1">
    <source>
        <dbReference type="ARBA" id="ARBA00022741"/>
    </source>
</evidence>
<accession>A0A8B8A4B8</accession>
<dbReference type="SUPFAM" id="SSF56112">
    <property type="entry name" value="Protein kinase-like (PK-like)"/>
    <property type="match status" value="2"/>
</dbReference>
<dbReference type="KEGG" id="cvn:111099199"/>
<dbReference type="InterPro" id="IPR011009">
    <property type="entry name" value="Kinase-like_dom_sf"/>
</dbReference>
<dbReference type="GeneID" id="111099199"/>
<dbReference type="InterPro" id="IPR001245">
    <property type="entry name" value="Ser-Thr/Tyr_kinase_cat_dom"/>
</dbReference>